<evidence type="ECO:0000259" key="1">
    <source>
        <dbReference type="PROSITE" id="PS50041"/>
    </source>
</evidence>
<dbReference type="PROSITE" id="PS50041">
    <property type="entry name" value="C_TYPE_LECTIN_2"/>
    <property type="match status" value="1"/>
</dbReference>
<dbReference type="InterPro" id="IPR050111">
    <property type="entry name" value="C-type_lectin/snaclec_domain"/>
</dbReference>
<dbReference type="KEGG" id="cvn:111116642"/>
<dbReference type="Gene3D" id="3.10.100.10">
    <property type="entry name" value="Mannose-Binding Protein A, subunit A"/>
    <property type="match status" value="1"/>
</dbReference>
<protein>
    <submittedName>
        <fullName evidence="3">Perlucin-like protein</fullName>
    </submittedName>
</protein>
<dbReference type="GeneID" id="111116642"/>
<dbReference type="InterPro" id="IPR001304">
    <property type="entry name" value="C-type_lectin-like"/>
</dbReference>
<name>A0A8B8C6K9_CRAVI</name>
<dbReference type="SMART" id="SM00034">
    <property type="entry name" value="CLECT"/>
    <property type="match status" value="1"/>
</dbReference>
<dbReference type="CDD" id="cd00037">
    <property type="entry name" value="CLECT"/>
    <property type="match status" value="1"/>
</dbReference>
<sequence length="139" mass="16125">MCKPGWLKHERHCYFFNQTGNTWMNARTTCEENGGSLASIRSSEENSWIVNTFLPPWNSSLCSPEWWNCCQCWIGGNDMYEEGTFTWTSDNNTFGFVNWYPYEPSDTNNQDCVSICRDGHWADCSCGRVWPYICKAPTI</sequence>
<dbReference type="SUPFAM" id="SSF56436">
    <property type="entry name" value="C-type lectin-like"/>
    <property type="match status" value="1"/>
</dbReference>
<dbReference type="AlphaFoldDB" id="A0A8B8C6K9"/>
<keyword evidence="2" id="KW-1185">Reference proteome</keyword>
<dbReference type="Pfam" id="PF00059">
    <property type="entry name" value="Lectin_C"/>
    <property type="match status" value="1"/>
</dbReference>
<dbReference type="RefSeq" id="XP_022311353.1">
    <property type="nucleotide sequence ID" value="XM_022455645.1"/>
</dbReference>
<dbReference type="PANTHER" id="PTHR22803">
    <property type="entry name" value="MANNOSE, PHOSPHOLIPASE, LECTIN RECEPTOR RELATED"/>
    <property type="match status" value="1"/>
</dbReference>
<accession>A0A8B8C6K9</accession>
<proteinExistence type="predicted"/>
<feature type="domain" description="C-type lectin" evidence="1">
    <location>
        <begin position="9"/>
        <end position="135"/>
    </location>
</feature>
<evidence type="ECO:0000313" key="2">
    <source>
        <dbReference type="Proteomes" id="UP000694844"/>
    </source>
</evidence>
<organism evidence="2 3">
    <name type="scientific">Crassostrea virginica</name>
    <name type="common">Eastern oyster</name>
    <dbReference type="NCBI Taxonomy" id="6565"/>
    <lineage>
        <taxon>Eukaryota</taxon>
        <taxon>Metazoa</taxon>
        <taxon>Spiralia</taxon>
        <taxon>Lophotrochozoa</taxon>
        <taxon>Mollusca</taxon>
        <taxon>Bivalvia</taxon>
        <taxon>Autobranchia</taxon>
        <taxon>Pteriomorphia</taxon>
        <taxon>Ostreida</taxon>
        <taxon>Ostreoidea</taxon>
        <taxon>Ostreidae</taxon>
        <taxon>Crassostrea</taxon>
    </lineage>
</organism>
<reference evidence="3" key="1">
    <citation type="submission" date="2025-08" db="UniProtKB">
        <authorList>
            <consortium name="RefSeq"/>
        </authorList>
    </citation>
    <scope>IDENTIFICATION</scope>
    <source>
        <tissue evidence="3">Whole sample</tissue>
    </source>
</reference>
<gene>
    <name evidence="3" type="primary">LOC111116642</name>
</gene>
<dbReference type="InterPro" id="IPR016186">
    <property type="entry name" value="C-type_lectin-like/link_sf"/>
</dbReference>
<dbReference type="Proteomes" id="UP000694844">
    <property type="component" value="Chromosome 10"/>
</dbReference>
<dbReference type="OrthoDB" id="6104007at2759"/>
<dbReference type="InterPro" id="IPR016187">
    <property type="entry name" value="CTDL_fold"/>
</dbReference>
<evidence type="ECO:0000313" key="3">
    <source>
        <dbReference type="RefSeq" id="XP_022311353.1"/>
    </source>
</evidence>